<dbReference type="AlphaFoldDB" id="A0A200QVA1"/>
<organism evidence="2 3">
    <name type="scientific">Macleaya cordata</name>
    <name type="common">Five-seeded plume-poppy</name>
    <name type="synonym">Bocconia cordata</name>
    <dbReference type="NCBI Taxonomy" id="56857"/>
    <lineage>
        <taxon>Eukaryota</taxon>
        <taxon>Viridiplantae</taxon>
        <taxon>Streptophyta</taxon>
        <taxon>Embryophyta</taxon>
        <taxon>Tracheophyta</taxon>
        <taxon>Spermatophyta</taxon>
        <taxon>Magnoliopsida</taxon>
        <taxon>Ranunculales</taxon>
        <taxon>Papaveraceae</taxon>
        <taxon>Papaveroideae</taxon>
        <taxon>Macleaya</taxon>
    </lineage>
</organism>
<evidence type="ECO:0000313" key="2">
    <source>
        <dbReference type="EMBL" id="OVA14406.1"/>
    </source>
</evidence>
<protein>
    <submittedName>
        <fullName evidence="2">Uncharacterized protein</fullName>
    </submittedName>
</protein>
<feature type="compositionally biased region" description="Low complexity" evidence="1">
    <location>
        <begin position="136"/>
        <end position="145"/>
    </location>
</feature>
<accession>A0A200QVA1</accession>
<name>A0A200QVA1_MACCD</name>
<feature type="region of interest" description="Disordered" evidence="1">
    <location>
        <begin position="124"/>
        <end position="225"/>
    </location>
</feature>
<dbReference type="InParanoid" id="A0A200QVA1"/>
<evidence type="ECO:0000313" key="3">
    <source>
        <dbReference type="Proteomes" id="UP000195402"/>
    </source>
</evidence>
<feature type="compositionally biased region" description="Polar residues" evidence="1">
    <location>
        <begin position="172"/>
        <end position="185"/>
    </location>
</feature>
<reference evidence="2 3" key="1">
    <citation type="journal article" date="2017" name="Mol. Plant">
        <title>The Genome of Medicinal Plant Macleaya cordata Provides New Insights into Benzylisoquinoline Alkaloids Metabolism.</title>
        <authorList>
            <person name="Liu X."/>
            <person name="Liu Y."/>
            <person name="Huang P."/>
            <person name="Ma Y."/>
            <person name="Qing Z."/>
            <person name="Tang Q."/>
            <person name="Cao H."/>
            <person name="Cheng P."/>
            <person name="Zheng Y."/>
            <person name="Yuan Z."/>
            <person name="Zhou Y."/>
            <person name="Liu J."/>
            <person name="Tang Z."/>
            <person name="Zhuo Y."/>
            <person name="Zhang Y."/>
            <person name="Yu L."/>
            <person name="Huang J."/>
            <person name="Yang P."/>
            <person name="Peng Q."/>
            <person name="Zhang J."/>
            <person name="Jiang W."/>
            <person name="Zhang Z."/>
            <person name="Lin K."/>
            <person name="Ro D.K."/>
            <person name="Chen X."/>
            <person name="Xiong X."/>
            <person name="Shang Y."/>
            <person name="Huang S."/>
            <person name="Zeng J."/>
        </authorList>
    </citation>
    <scope>NUCLEOTIDE SEQUENCE [LARGE SCALE GENOMIC DNA]</scope>
    <source>
        <strain evidence="3">cv. BLH2017</strain>
        <tissue evidence="2">Root</tissue>
    </source>
</reference>
<keyword evidence="3" id="KW-1185">Reference proteome</keyword>
<sequence>MEAGVRQNRSGLNRNCKTILIHYDGHWREGHAFDSGWGLIDYLQGKVMIMGDLDFHSLTMARLTEVVRKYEKKYRNHILVFTALEDGVKHFLNSDEELTTWWLNVVGDIKGRVHLFMGHAARPRKISPKQGSEKSFPFQTSQPCQPSQPQPIPTPAQLVDEVPTYCTPDQPLRSQIDTPKTPNSNKRTKVKANGPLNSYGEDRPCDDGRTVKESRSFDEGSSDSDPEFWAKVLAHQRLAEEAAAEEWAKKMSRVRSWRDPIPMSQDVATAQTAAIYFRVHGQMPIQSEGTSQPAGDTFRTKLQPRRAKGKGIQIG</sequence>
<dbReference type="EMBL" id="MVGT01001046">
    <property type="protein sequence ID" value="OVA14406.1"/>
    <property type="molecule type" value="Genomic_DNA"/>
</dbReference>
<feature type="region of interest" description="Disordered" evidence="1">
    <location>
        <begin position="286"/>
        <end position="315"/>
    </location>
</feature>
<gene>
    <name evidence="2" type="ORF">BVC80_1499g29</name>
</gene>
<dbReference type="Proteomes" id="UP000195402">
    <property type="component" value="Unassembled WGS sequence"/>
</dbReference>
<feature type="compositionally biased region" description="Basic and acidic residues" evidence="1">
    <location>
        <begin position="200"/>
        <end position="218"/>
    </location>
</feature>
<comment type="caution">
    <text evidence="2">The sequence shown here is derived from an EMBL/GenBank/DDBJ whole genome shotgun (WGS) entry which is preliminary data.</text>
</comment>
<proteinExistence type="predicted"/>
<evidence type="ECO:0000256" key="1">
    <source>
        <dbReference type="SAM" id="MobiDB-lite"/>
    </source>
</evidence>